<comment type="caution">
    <text evidence="2">The sequence shown here is derived from an EMBL/GenBank/DDBJ whole genome shotgun (WGS) entry which is preliminary data.</text>
</comment>
<dbReference type="InterPro" id="IPR047589">
    <property type="entry name" value="DUF11_rpt"/>
</dbReference>
<feature type="domain" description="DUF11" evidence="1">
    <location>
        <begin position="1251"/>
        <end position="1366"/>
    </location>
</feature>
<name>A0A7X3FFZ5_9BACL</name>
<dbReference type="PANTHER" id="PTHR34819">
    <property type="entry name" value="LARGE CYSTEINE-RICH PERIPLASMIC PROTEIN OMCB"/>
    <property type="match status" value="1"/>
</dbReference>
<feature type="domain" description="DUF11" evidence="1">
    <location>
        <begin position="3431"/>
        <end position="3529"/>
    </location>
</feature>
<feature type="domain" description="DUF11" evidence="1">
    <location>
        <begin position="2020"/>
        <end position="2117"/>
    </location>
</feature>
<feature type="domain" description="DUF11" evidence="1">
    <location>
        <begin position="2660"/>
        <end position="2761"/>
    </location>
</feature>
<dbReference type="InterPro" id="IPR001434">
    <property type="entry name" value="OmcB-like_DUF11"/>
</dbReference>
<protein>
    <submittedName>
        <fullName evidence="2">DUF11 domain-containing protein</fullName>
    </submittedName>
</protein>
<feature type="domain" description="DUF11" evidence="1">
    <location>
        <begin position="2273"/>
        <end position="2373"/>
    </location>
</feature>
<keyword evidence="3" id="KW-1185">Reference proteome</keyword>
<feature type="domain" description="DUF11" evidence="1">
    <location>
        <begin position="2917"/>
        <end position="3016"/>
    </location>
</feature>
<feature type="domain" description="DUF11" evidence="1">
    <location>
        <begin position="3685"/>
        <end position="3784"/>
    </location>
</feature>
<feature type="domain" description="DUF11" evidence="1">
    <location>
        <begin position="3815"/>
        <end position="3910"/>
    </location>
</feature>
<feature type="domain" description="DUF11" evidence="1">
    <location>
        <begin position="1124"/>
        <end position="1227"/>
    </location>
</feature>
<feature type="domain" description="DUF11" evidence="1">
    <location>
        <begin position="1639"/>
        <end position="1737"/>
    </location>
</feature>
<organism evidence="2 3">
    <name type="scientific">Paenibacillus lutrae</name>
    <dbReference type="NCBI Taxonomy" id="2078573"/>
    <lineage>
        <taxon>Bacteria</taxon>
        <taxon>Bacillati</taxon>
        <taxon>Bacillota</taxon>
        <taxon>Bacilli</taxon>
        <taxon>Bacillales</taxon>
        <taxon>Paenibacillaceae</taxon>
        <taxon>Paenibacillus</taxon>
    </lineage>
</organism>
<feature type="domain" description="DUF11" evidence="1">
    <location>
        <begin position="867"/>
        <end position="976"/>
    </location>
</feature>
<dbReference type="PANTHER" id="PTHR34819:SF3">
    <property type="entry name" value="CELL SURFACE PROTEIN"/>
    <property type="match status" value="1"/>
</dbReference>
<dbReference type="RefSeq" id="WP_157333658.1">
    <property type="nucleotide sequence ID" value="NZ_RHLK01000002.1"/>
</dbReference>
<dbReference type="InterPro" id="IPR051172">
    <property type="entry name" value="Chlamydia_OmcB"/>
</dbReference>
<gene>
    <name evidence="2" type="ORF">EDM21_05720</name>
</gene>
<feature type="domain" description="DUF11" evidence="1">
    <location>
        <begin position="3553"/>
        <end position="3657"/>
    </location>
</feature>
<dbReference type="Pfam" id="PF01345">
    <property type="entry name" value="DUF11"/>
    <property type="match status" value="26"/>
</dbReference>
<feature type="domain" description="DUF11" evidence="1">
    <location>
        <begin position="1764"/>
        <end position="1846"/>
    </location>
</feature>
<feature type="domain" description="DUF11" evidence="1">
    <location>
        <begin position="2785"/>
        <end position="2884"/>
    </location>
</feature>
<feature type="domain" description="DUF11" evidence="1">
    <location>
        <begin position="2147"/>
        <end position="2249"/>
    </location>
</feature>
<dbReference type="Proteomes" id="UP000490800">
    <property type="component" value="Unassembled WGS sequence"/>
</dbReference>
<evidence type="ECO:0000313" key="3">
    <source>
        <dbReference type="Proteomes" id="UP000490800"/>
    </source>
</evidence>
<feature type="domain" description="DUF11" evidence="1">
    <location>
        <begin position="3298"/>
        <end position="3399"/>
    </location>
</feature>
<accession>A0A7X3FFZ5</accession>
<evidence type="ECO:0000259" key="1">
    <source>
        <dbReference type="Pfam" id="PF01345"/>
    </source>
</evidence>
<sequence length="3944" mass="391321">MAFLQRYATNRTGAITFTGNTLGLSRSDTAGVPGTIDSIGAYITTNTATQFGSYPAGTTSLFTSNSSSAVLNLPAGSTVLYAELIWGGTYVDLTVDNSAFINNPITLTTPAGTSSVTQDPLTVYNVVLTTNTVLAYVRTANVTSLVAAGGAGTYTARGIVGTLTVPDPTSNHAGWTLAVVYENPALPFRNLSFNVGAELVQSTSGPVNVVISGFATPAQGTLRGRALISAQEGDANRTGDQALFGPSNSTLQALSGPNNFAANFFASQINKDDGTLDTSGTFGTRNAINGAPGTLISAGRQGWDITNVDISATLRNSQTTGILRLTTSGDAYLVNANAIQIDINAPLVTVTKTANVTGAIVGDPITFTVAVQNTGLVDAGSTVFTDAIPAGTTLVANSVTVNGTVRTGADPSTGILLGTVGAGSTTTVVFRVTVTSLPSPAQISNLATASFSFQSVPGGPVISGSVPSNTVTIPVYRPVISLAKSASTSSATIGDTVTYTVTLTNSGSIRAAAAFSDAIPAGSSFVAGSVTVRGVSQPAANPTAGFSIGNLDAGGGSAIVTFQTVVNAIPSGGRLLNQAAASYTYTPPDGRTLSGSAASNTTSIPVSAPNVTVTKTASSTDAVVGDTVTYTITAVNNGIAAVTSVVVTDPIPAGSVLAAGSVTVNGIAVPAASPANGVPVGTIAAGASAVVTFSVNVTSLPSPAQLTDQATVSFTSGAFTGSSLSGTITLPVFQPIISAVKSVNTPSATVGAALTYTVTVRNTGNIAVNAAVSEQIPAGSAFLPGSVTVNGVNQPAANPSTGIPIGGIGAGGTSVLTFQTVVNTVPASGRLTDQAAVSYTYQPPDGRTLSGSAQSNEIVVTVSAPNVTVAKSASATAAAVGDTVVYTLTATNNGGAPVTGVVISDPIPAGTSLIAGSVTLNGSVIANANPAAGVPAGPIAAGASAALVFSVRVNELPAAPSTLVNQAAVSFTAGTFTGSSSSNTVTIPVYQPILQAVKSADTTAATVGDSVTYTIRITNSGNYNGSATLTEAIPAGSEFAGNSVTVNGLPLAGADPRTGITVGTISPGGASVVTFVTVVNSVPNPAQLIDQAAISFTYTLPDGRTLAGSALSNTLSVPVSAPNVTVTKSTPLADAVVGDTVTYTIIVTNNGISPVNNILLNDPIPAGSVFNPGSVTVRGAPVPGANPAAGITVGSLGPGAAAAVTFSVNVTGLPSPPQLSNQATASYSSGAFSGTTHSDTLTLPVYQPIISAVKTASTTRVTVGDTVTYTILATNTGNLAAALTITDAIPSGSSFLNNSVTVGGSPVPGADPAAGIAAGSLAAGASVEVTFQTIVATLPDPAFLTNRAQASYSYQPPDGRLLNGSALSNTVTLPVSLPSVTLLKSSLAADAVPGDTVSYRVTVLNSGSSPITNVVLTDPIPDGSVFIPGSVTAGGITVPGANPALGITLGTVAAGESSTVTFSVQVTSLPSPPQLANQASLSFTSGSFSGSAASNTLVIPVYQPVITASKSTSSPIGTIGDLVTYTIVLQNSGNIGALTTVTDPIASGSAFVPNSVIVNQVPLPGASPADGFAGGFLAPGASTTMTFQVVITSVPTPPQLVDQAAVSYTFQPPDGRTINGSASSNTVVIPVSSPNVTASKSASRTDAVVGDTITYSIVATNNGVGNVTNVIVTDAIPDGTILVPGSVTVNSSPVTSSPAAGIPAGLIVPGGAAAITFRVLVQSLPAGQNLVNRASVSFTSGALSFSSLSNTVTIPVYQSILGFAKSASTSNATLGDTVTYTLQLVNSGNIPASATVTDLVPAGSVFTPNSVTINGAPLAGADPAAGIPVGAVAPGSPVTVTFQTVITSIPPSSLLLDQATADFEFTPPDGRTITGTAASNPLAIPVSAPDVTVTLTTPSTDAVLGDIVSYTITAANNGIENVTGVLATDSIPAGSVFIPGTVLLNGIPLPSADPATGVPVGIIAPGASAVLTFQTRVTSLPFPPVLDSRAVVSFTSGAFTGSSLSNTVLVPVYQPLLSALKTADYSNATVGDTVSYSISITNNGNINANLTITDPLPDGSVFVPNSVLLNAVPLPGADPAAGFSGGVLAPGATATVSFQTVVTAVPPSSRLTDQASVAFSFQPPDGRIIQQSVLSNILSIPVSAPNVNVTKTASAANVVVGDTITYTITATNSGIENVTSVVISDPIPAGSALVPGSPTLNGTVVPLGNPAAGIPAGTIAPGASAVLSFQVTVTELPAPPQLLDQATVSFTSGAFTGSSVSSPLLIPVYQPILSLVKSGNSTRVSVGDTITYSIEAVNSGNIAALTVISDLIPSGTAFFENSVAVNGTAFPGSNPAAGIVVGTLSPGTSVLVTFQVIVTSVPVPASLTNQAAANFSFIPPDGRTVTGSAVSNTVAIPVSAPDVTVVKTADAPDASVGDVITYSITALNNGITNVTSVIVTDPIPAGSTFVPGSVRLNGTPLPAANPVNGVPAGTIAPGALATVSFQVTVTSLPAPPQLSNQARVSFTSGAFSGSSFSDTLVLPLYQAILNLTKSANSTNATIGDTIVYTVLVENTGNIAATTSLSDPIPAGSDFVPNSVNINGVPVPGASPAAGIALGPIAPGAVSAVTFQIVATSLPAPAVLSNQAAAAFTFQHPDGRILTGSAVSNVVTIPVSAPNVSAVKSVSAADAVFGDVLTYTIVAANNGIEAIANVIVTDPIPEGTAFVPGSVTINGAPSPVSNPASGVSVGGIAPGSSTAVTFQVSVISLPVPPFFVNQAAVSFTSGVFSGTSYSQQISIPVYQPLLQLAKSANTANATVGDTLTYTIQAANTGNIAAQVILTDAIPAGSELIANSVIVSGNPLPGANPAAGIDAGTIQPGSTATLVFQALVTSVPIPQQLTDQASAVFTFQPPDGRTVSGSAVSNPVTIPVSSPNVTLVKGTTAADAIIGDILTYSVAVTNSGIAAVTNVVVSDPIPTGSSFVPGSVTASGTSIPGANPASGIAIGTLAPGATTVVTFQVTVQSLPAPAQLLNQANAAFTSGPFTFTSASNTVAVPVYQPVLVLTKTGSSDNATVGDVITYTITVNNSGNLSASTIVTDPIPPGSAFLANSVALGGIPVPGADPVTGVATGPIAPGTSAVVTFQVLVTSVPAPPLLLDTADAAFTFVTPGGRTGSGANFSNTVAVAVSDVPVTAVKQASLTSAVINDIIVYTVEITNNDSEAIQEVVLTDELEPEAVFIPGSVLINGADVPEANPVSGIPVGTLEPGESVLISFSAAIAALPAPPVLTNSAAVSFTSGTVPGTIFSNTVGIPVLQPIITLDKQGSTSSISFGEQVTYTLTASNSGSTGAFVTVTDELPEGSTFIAGSVTVNGTAIPGLNPAAGITVGTLTPGSSTIISFQTTVSGDPADGTITNQASAAYAFQTPDGRTHGGAAVSDPVIIPVTDHSVSAVKVSTASAAALGDSVPYGITLTNSGQSAATSVTIRDLLPDGTSFAAGSVTINGIPAPDLHPQSGITLGEVPAQRSVQVGYTLTITAVPASGSVVNTAEASFVYAESPYTIASNTVTVPVYAFGVEVSKRTDISLATVGSIIPYTVSIINRGTVIAESLLLRDVLPAGTELQPDSLRVNGSLNPAADLAQGVLLPPLNPEASASVTYSLAVVSLPPSGEIENQAEVSGSYRTPTGEIETAISRSNVSLLQTLAPVLSAVKSAAAGSYTVGDTVEYTLVIRNSGTLPADLTIQDPLPPGTAWVLDSLTINGESRTGANPSSLALGSLAPGQSISAAFRLKITALPPGGILHNRAVVRYTYRLPNQETIYPAAIASNEVTLPVYSSTVQIDLQVDSSEAARGDQLTFTVTIVNTSGLPITRAFLKDILPEGFTFLPGSVRINGLPVPGADLIEGFLLGEIAAGASITITFIVRVTGSAGSLVNNRVLLLFDVLLPDGRSVSAEQLSNPVNVRIVTHEE</sequence>
<dbReference type="NCBIfam" id="TIGR01451">
    <property type="entry name" value="B_ant_repeat"/>
    <property type="match status" value="28"/>
</dbReference>
<feature type="domain" description="DUF11" evidence="1">
    <location>
        <begin position="349"/>
        <end position="450"/>
    </location>
</feature>
<reference evidence="2 3" key="1">
    <citation type="journal article" date="2019" name="Microorganisms">
        <title>Paenibacillus lutrae sp. nov., A Chitinolytic Species Isolated from A River Otter in Castril Natural Park, Granada, Spain.</title>
        <authorList>
            <person name="Rodriguez M."/>
            <person name="Reina J.C."/>
            <person name="Bejar V."/>
            <person name="Llamas I."/>
        </authorList>
    </citation>
    <scope>NUCLEOTIDE SEQUENCE [LARGE SCALE GENOMIC DNA]</scope>
    <source>
        <strain evidence="2 3">N10</strain>
    </source>
</reference>
<feature type="domain" description="DUF11" evidence="1">
    <location>
        <begin position="611"/>
        <end position="713"/>
    </location>
</feature>
<feature type="domain" description="DUF11" evidence="1">
    <location>
        <begin position="2402"/>
        <end position="2505"/>
    </location>
</feature>
<feature type="domain" description="DUF11" evidence="1">
    <location>
        <begin position="480"/>
        <end position="584"/>
    </location>
</feature>
<evidence type="ECO:0000313" key="2">
    <source>
        <dbReference type="EMBL" id="MVO99023.1"/>
    </source>
</evidence>
<feature type="domain" description="DUF11" evidence="1">
    <location>
        <begin position="2529"/>
        <end position="2629"/>
    </location>
</feature>
<dbReference type="EMBL" id="RHLK01000002">
    <property type="protein sequence ID" value="MVO99023.1"/>
    <property type="molecule type" value="Genomic_DNA"/>
</dbReference>
<proteinExistence type="predicted"/>
<feature type="domain" description="DUF11" evidence="1">
    <location>
        <begin position="3041"/>
        <end position="3127"/>
    </location>
</feature>
<feature type="domain" description="DUF11" evidence="1">
    <location>
        <begin position="1385"/>
        <end position="1482"/>
    </location>
</feature>
<feature type="domain" description="DUF11" evidence="1">
    <location>
        <begin position="1890"/>
        <end position="1978"/>
    </location>
</feature>
<feature type="domain" description="DUF11" evidence="1">
    <location>
        <begin position="994"/>
        <end position="1092"/>
    </location>
</feature>
<dbReference type="OrthoDB" id="1751088at2"/>
<dbReference type="Gene3D" id="2.60.40.740">
    <property type="match status" value="21"/>
</dbReference>
<feature type="domain" description="DUF11" evidence="1">
    <location>
        <begin position="739"/>
        <end position="840"/>
    </location>
</feature>